<feature type="compositionally biased region" description="Low complexity" evidence="1">
    <location>
        <begin position="737"/>
        <end position="748"/>
    </location>
</feature>
<dbReference type="EnsemblMetazoa" id="MESCA005889-RA">
    <property type="protein sequence ID" value="MESCA005889-PA"/>
    <property type="gene ID" value="MESCA005889"/>
</dbReference>
<dbReference type="EMBL" id="CAQQ02394567">
    <property type="status" value="NOT_ANNOTATED_CDS"/>
    <property type="molecule type" value="Genomic_DNA"/>
</dbReference>
<dbReference type="Proteomes" id="UP000015102">
    <property type="component" value="Unassembled WGS sequence"/>
</dbReference>
<organism evidence="2 3">
    <name type="scientific">Megaselia scalaris</name>
    <name type="common">Humpbacked fly</name>
    <name type="synonym">Phora scalaris</name>
    <dbReference type="NCBI Taxonomy" id="36166"/>
    <lineage>
        <taxon>Eukaryota</taxon>
        <taxon>Metazoa</taxon>
        <taxon>Ecdysozoa</taxon>
        <taxon>Arthropoda</taxon>
        <taxon>Hexapoda</taxon>
        <taxon>Insecta</taxon>
        <taxon>Pterygota</taxon>
        <taxon>Neoptera</taxon>
        <taxon>Endopterygota</taxon>
        <taxon>Diptera</taxon>
        <taxon>Brachycera</taxon>
        <taxon>Muscomorpha</taxon>
        <taxon>Platypezoidea</taxon>
        <taxon>Phoridae</taxon>
        <taxon>Megaseliini</taxon>
        <taxon>Megaselia</taxon>
    </lineage>
</organism>
<proteinExistence type="predicted"/>
<feature type="region of interest" description="Disordered" evidence="1">
    <location>
        <begin position="1417"/>
        <end position="1457"/>
    </location>
</feature>
<feature type="region of interest" description="Disordered" evidence="1">
    <location>
        <begin position="728"/>
        <end position="758"/>
    </location>
</feature>
<sequence>MGGGKPKKKQVKIMLIVSKFDPKTKAIDTENGHVEHLTGLMDTETGLIDTKYGQIDPKKATLESYNPETNKVELFKGELDGKTGNLHFTSGGVVDPRTGKVDNTLGEIVSIVPEENPVVELTCITSRIDPKTKKIDTVNGDLEYSPAVLDIENQVLHTKYGQIHLKTGELKVVDPKTGKVISSSKNVTLDPVTQQIIINGVVDPKTGKLDPTQGRLIEVGQQIDPLVEVSTISGKLDSKKNTIDPKTADFEKSTGQYNPKTGKVDTKYGQLDLVKQTLTSIDPKTGKSVVKDVKIDPVSGQVVLKNQINPKTGKHDKDYGLTKKPILSPEDAIVDPVTNQIWTPTGAVDPITKEKQYVSSTVDPKTGTIITIYGYLNPKTNEIRKQTKIDGNLVKVDPDTGKIFTATGETDKNGEPLFATTEFDPATGEVYTKVGKVDPKTKKIVLVKILLLSKPDPTTGRPQEVDPDTCDIDPTTGRVTKFFNKTVYVYNMVDPITGDIIQVDPNDPRIAGAKTTVTQTMTLSGEVDPKTGRIKTEWGHIDPKTGDIDPKTAVKDPVTGKLILNYAQIDPSHFGKEVTVTKETVPITREQFFDGIKHLGKDKIRRSSIASSDDDEMAEYSLEQTPQKQTAPTVVQTTTKQTITKTDDGVPTMSKKKLEIWAPDKSPFQHKNTRIEESSKKSVSPTKEQTPKRISEPVVTAAVAKPSKQSHDFTSAFLEGERYNKEPAYASPEKKATTTTTETVTKVASPPSPTKTVTSAKAVASPTVPEFASASTAFVPEPLADVVKEKPVKVLSIISKVDPKTKRIDIENGKVEQIEAKLNPTTGLIKTKYGTLNPAKGTLENIATKEVVQGTIDPKTGTIQFTNDPAHGQILSVVPNDKTFVELTVVSSKFEPNTKNINPLAEDAQLEKCVGVLDIENGTLDTKYGQLCTKTGEIRTIDPKTGKVHVTKNAIVTDPSSGQIKIVGLPDPKTVISVAGKMDKKGIIDPKTTTVETTVGQYNPETGRINTKYGQLDLVKNTITSNDPKNNKPVAKDVKIDPVSGQITMKNIINPKNNKVEKDFGRILNVKIVPKDDSHKTGAIVLDSKTNQLWKPTGIVDKQYVSSKVDPKTGQIILVYGYLDPKTNEVQPITKMDDNIVKVDSKTGKLYTIIEESDKNGEPLYATTYVDQESGEVYTKVGKYDPVTKTIVLVKIYLISKIDPATGKPQLIDPNSCTVDPVSGRVTKFFNKTVYVYNMVDPITGEIIQVDPNDPRVAGAKTTVVQTLTLTGEIDPVTGRIKTEYGHIDPNTGDIDPATPHFGKEVTVTKETVPISRDEFFEGIKKIEKNTGTVAAAGSVPTVVKTTTKQVITKTDDGVTHNLEEEVRNLGTGEVTYSTQEHKADASGNDTSGAYLQATAVTTRTATTHEDLGKKARTEQLEEKTVGTTRTYDPTKQEQRVVTQEVKTTVTATSGDQ</sequence>
<feature type="region of interest" description="Disordered" evidence="1">
    <location>
        <begin position="604"/>
        <end position="651"/>
    </location>
</feature>
<evidence type="ECO:0000256" key="1">
    <source>
        <dbReference type="SAM" id="MobiDB-lite"/>
    </source>
</evidence>
<name>T1GQI2_MEGSC</name>
<evidence type="ECO:0000313" key="3">
    <source>
        <dbReference type="Proteomes" id="UP000015102"/>
    </source>
</evidence>
<protein>
    <submittedName>
        <fullName evidence="2">Uncharacterized protein</fullName>
    </submittedName>
</protein>
<feature type="compositionally biased region" description="Low complexity" evidence="1">
    <location>
        <begin position="624"/>
        <end position="644"/>
    </location>
</feature>
<reference evidence="3" key="1">
    <citation type="submission" date="2013-02" db="EMBL/GenBank/DDBJ databases">
        <authorList>
            <person name="Hughes D."/>
        </authorList>
    </citation>
    <scope>NUCLEOTIDE SEQUENCE</scope>
    <source>
        <strain>Durham</strain>
        <strain evidence="3">NC isolate 2 -- Noor lab</strain>
    </source>
</reference>
<reference evidence="2" key="2">
    <citation type="submission" date="2015-06" db="UniProtKB">
        <authorList>
            <consortium name="EnsemblMetazoa"/>
        </authorList>
    </citation>
    <scope>IDENTIFICATION</scope>
</reference>
<dbReference type="STRING" id="36166.T1GQI2"/>
<evidence type="ECO:0000313" key="2">
    <source>
        <dbReference type="EnsemblMetazoa" id="MESCA005889-PA"/>
    </source>
</evidence>
<keyword evidence="3" id="KW-1185">Reference proteome</keyword>
<feature type="compositionally biased region" description="Polar residues" evidence="1">
    <location>
        <begin position="1440"/>
        <end position="1457"/>
    </location>
</feature>
<dbReference type="HOGENOM" id="CLU_250972_0_0_1"/>
<feature type="region of interest" description="Disordered" evidence="1">
    <location>
        <begin position="664"/>
        <end position="696"/>
    </location>
</feature>
<accession>T1GQI2</accession>